<reference evidence="3 4" key="1">
    <citation type="journal article" date="2019" name="Nat. Ecol. Evol.">
        <title>Megaphylogeny resolves global patterns of mushroom evolution.</title>
        <authorList>
            <person name="Varga T."/>
            <person name="Krizsan K."/>
            <person name="Foldi C."/>
            <person name="Dima B."/>
            <person name="Sanchez-Garcia M."/>
            <person name="Sanchez-Ramirez S."/>
            <person name="Szollosi G.J."/>
            <person name="Szarkandi J.G."/>
            <person name="Papp V."/>
            <person name="Albert L."/>
            <person name="Andreopoulos W."/>
            <person name="Angelini C."/>
            <person name="Antonin V."/>
            <person name="Barry K.W."/>
            <person name="Bougher N.L."/>
            <person name="Buchanan P."/>
            <person name="Buyck B."/>
            <person name="Bense V."/>
            <person name="Catcheside P."/>
            <person name="Chovatia M."/>
            <person name="Cooper J."/>
            <person name="Damon W."/>
            <person name="Desjardin D."/>
            <person name="Finy P."/>
            <person name="Geml J."/>
            <person name="Haridas S."/>
            <person name="Hughes K."/>
            <person name="Justo A."/>
            <person name="Karasinski D."/>
            <person name="Kautmanova I."/>
            <person name="Kiss B."/>
            <person name="Kocsube S."/>
            <person name="Kotiranta H."/>
            <person name="LaButti K.M."/>
            <person name="Lechner B.E."/>
            <person name="Liimatainen K."/>
            <person name="Lipzen A."/>
            <person name="Lukacs Z."/>
            <person name="Mihaltcheva S."/>
            <person name="Morgado L.N."/>
            <person name="Niskanen T."/>
            <person name="Noordeloos M.E."/>
            <person name="Ohm R.A."/>
            <person name="Ortiz-Santana B."/>
            <person name="Ovrebo C."/>
            <person name="Racz N."/>
            <person name="Riley R."/>
            <person name="Savchenko A."/>
            <person name="Shiryaev A."/>
            <person name="Soop K."/>
            <person name="Spirin V."/>
            <person name="Szebenyi C."/>
            <person name="Tomsovsky M."/>
            <person name="Tulloss R.E."/>
            <person name="Uehling J."/>
            <person name="Grigoriev I.V."/>
            <person name="Vagvolgyi C."/>
            <person name="Papp T."/>
            <person name="Martin F.M."/>
            <person name="Miettinen O."/>
            <person name="Hibbett D.S."/>
            <person name="Nagy L.G."/>
        </authorList>
    </citation>
    <scope>NUCLEOTIDE SEQUENCE [LARGE SCALE GENOMIC DNA]</scope>
    <source>
        <strain evidence="3 4">CBS 962.96</strain>
    </source>
</reference>
<feature type="region of interest" description="Disordered" evidence="1">
    <location>
        <begin position="288"/>
        <end position="343"/>
    </location>
</feature>
<feature type="region of interest" description="Disordered" evidence="1">
    <location>
        <begin position="528"/>
        <end position="587"/>
    </location>
</feature>
<evidence type="ECO:0000256" key="2">
    <source>
        <dbReference type="SAM" id="Phobius"/>
    </source>
</evidence>
<protein>
    <recommendedName>
        <fullName evidence="5">RGS domain-containing protein</fullName>
    </recommendedName>
</protein>
<organism evidence="3 4">
    <name type="scientific">Dendrothele bispora (strain CBS 962.96)</name>
    <dbReference type="NCBI Taxonomy" id="1314807"/>
    <lineage>
        <taxon>Eukaryota</taxon>
        <taxon>Fungi</taxon>
        <taxon>Dikarya</taxon>
        <taxon>Basidiomycota</taxon>
        <taxon>Agaricomycotina</taxon>
        <taxon>Agaricomycetes</taxon>
        <taxon>Agaricomycetidae</taxon>
        <taxon>Agaricales</taxon>
        <taxon>Agaricales incertae sedis</taxon>
        <taxon>Dendrothele</taxon>
    </lineage>
</organism>
<proteinExistence type="predicted"/>
<dbReference type="PANTHER" id="PTHR39466:SF1">
    <property type="entry name" value="RGS DOMAIN-CONTAINING PROTEIN"/>
    <property type="match status" value="1"/>
</dbReference>
<feature type="compositionally biased region" description="Polar residues" evidence="1">
    <location>
        <begin position="294"/>
        <end position="306"/>
    </location>
</feature>
<feature type="transmembrane region" description="Helical" evidence="2">
    <location>
        <begin position="242"/>
        <end position="263"/>
    </location>
</feature>
<feature type="transmembrane region" description="Helical" evidence="2">
    <location>
        <begin position="202"/>
        <end position="222"/>
    </location>
</feature>
<feature type="compositionally biased region" description="Basic and acidic residues" evidence="1">
    <location>
        <begin position="531"/>
        <end position="556"/>
    </location>
</feature>
<evidence type="ECO:0008006" key="5">
    <source>
        <dbReference type="Google" id="ProtNLM"/>
    </source>
</evidence>
<evidence type="ECO:0000256" key="1">
    <source>
        <dbReference type="SAM" id="MobiDB-lite"/>
    </source>
</evidence>
<dbReference type="Gene3D" id="1.10.167.10">
    <property type="entry name" value="Regulator of G-protein Signalling 4, domain 2"/>
    <property type="match status" value="1"/>
</dbReference>
<dbReference type="EMBL" id="ML179050">
    <property type="protein sequence ID" value="THV05296.1"/>
    <property type="molecule type" value="Genomic_DNA"/>
</dbReference>
<keyword evidence="2" id="KW-0472">Membrane</keyword>
<dbReference type="Proteomes" id="UP000297245">
    <property type="component" value="Unassembled WGS sequence"/>
</dbReference>
<dbReference type="InterPro" id="IPR036305">
    <property type="entry name" value="RGS_sf"/>
</dbReference>
<evidence type="ECO:0000313" key="4">
    <source>
        <dbReference type="Proteomes" id="UP000297245"/>
    </source>
</evidence>
<dbReference type="AlphaFoldDB" id="A0A4V4HI63"/>
<feature type="region of interest" description="Disordered" evidence="1">
    <location>
        <begin position="365"/>
        <end position="481"/>
    </location>
</feature>
<dbReference type="PANTHER" id="PTHR39466">
    <property type="entry name" value="RGS DOMAIN-CONTAINING PROTEIN"/>
    <property type="match status" value="1"/>
</dbReference>
<gene>
    <name evidence="3" type="ORF">K435DRAFT_790394</name>
</gene>
<dbReference type="InterPro" id="IPR044926">
    <property type="entry name" value="RGS_subdomain_2"/>
</dbReference>
<keyword evidence="2" id="KW-0812">Transmembrane</keyword>
<feature type="compositionally biased region" description="Low complexity" evidence="1">
    <location>
        <begin position="329"/>
        <end position="343"/>
    </location>
</feature>
<keyword evidence="2" id="KW-1133">Transmembrane helix</keyword>
<dbReference type="OrthoDB" id="3232309at2759"/>
<sequence>MPSSSQPHKSLQKQSQPRTYRLSIRSLLALPFRICNPPPAVGKVRSCSVTPVFNVRLEDVLDRRHLPPLGLKDFEEWLLYVELSPENLYFTLWLREYTVRYRQWSKSYRHETRHLGADWTPQSSSQLAMFYARAKQTFLTPRSNYELDLPADMLAPFHVSNSSPHPDPAMFDQIAIETRKRLKESLQRFVSAQFNNVGNNRVVCGLIAGTFCTLVGALLPMIYNLSTGHSRWLRLTALPGLWLGIALLISSLNGVCLGIYIFGDLRQLRKFEMTRPPISKPKLLHISRPRSMSGLPTTTSSANSAFPHTRAPLSPPPLAHIDTGRRGSRLSSGTLSSPNTSCSDLSLSGSDGVIHISSAYYDPNPIEGPATSPATSEPGVFVFPANKPKSGFDDEDDEDDSFGITADFIHSYQDSDDGSSSNELPLSEERQRVSPFDFDGLPPPPNRDVRSTSQNPYISHPKQQLPKHSNAPPHTFISNAFHPTPSLELIEPEPEPHDKEMSFTGFLRRLQSRCNINKWLVIASSTSSVDLNEKSTDERHRNHSVNEAEKAEHGEDYDSNFPRPHPSLLQSQSQKQARDPKQIPVRRGPNVQRQFKMVKAVPAFSSPLTKVLSPVVVRGQWEIVMHSMLIACLVSWVIIGCLLAVPVPNVHGS</sequence>
<keyword evidence="4" id="KW-1185">Reference proteome</keyword>
<name>A0A4V4HI63_DENBC</name>
<accession>A0A4V4HI63</accession>
<dbReference type="SUPFAM" id="SSF48097">
    <property type="entry name" value="Regulator of G-protein signaling, RGS"/>
    <property type="match status" value="1"/>
</dbReference>
<feature type="transmembrane region" description="Helical" evidence="2">
    <location>
        <begin position="628"/>
        <end position="647"/>
    </location>
</feature>
<evidence type="ECO:0000313" key="3">
    <source>
        <dbReference type="EMBL" id="THV05296.1"/>
    </source>
</evidence>